<sequence length="112" mass="14071">MIQQIIQKYVDIFESFVVDNFIMEQDYYVYNIEVFKKLNFDNTLNTFIDELRPYYFKNKHFYLERAPYTYNTFNTLLRQIMKRNNIKVEKKVKYHQSKYQVEYHIFMNNTEK</sequence>
<dbReference type="AlphaFoldDB" id="A0A6C0KM17"/>
<reference evidence="1" key="1">
    <citation type="journal article" date="2020" name="Nature">
        <title>Giant virus diversity and host interactions through global metagenomics.</title>
        <authorList>
            <person name="Schulz F."/>
            <person name="Roux S."/>
            <person name="Paez-Espino D."/>
            <person name="Jungbluth S."/>
            <person name="Walsh D.A."/>
            <person name="Denef V.J."/>
            <person name="McMahon K.D."/>
            <person name="Konstantinidis K.T."/>
            <person name="Eloe-Fadrosh E.A."/>
            <person name="Kyrpides N.C."/>
            <person name="Woyke T."/>
        </authorList>
    </citation>
    <scope>NUCLEOTIDE SEQUENCE</scope>
    <source>
        <strain evidence="1">GVMAG-S-3300012919-55</strain>
    </source>
</reference>
<accession>A0A6C0KM17</accession>
<dbReference type="EMBL" id="MN740918">
    <property type="protein sequence ID" value="QHU17797.1"/>
    <property type="molecule type" value="Genomic_DNA"/>
</dbReference>
<organism evidence="1">
    <name type="scientific">viral metagenome</name>
    <dbReference type="NCBI Taxonomy" id="1070528"/>
    <lineage>
        <taxon>unclassified sequences</taxon>
        <taxon>metagenomes</taxon>
        <taxon>organismal metagenomes</taxon>
    </lineage>
</organism>
<evidence type="ECO:0000313" key="1">
    <source>
        <dbReference type="EMBL" id="QHU17797.1"/>
    </source>
</evidence>
<name>A0A6C0KM17_9ZZZZ</name>
<proteinExistence type="predicted"/>
<protein>
    <submittedName>
        <fullName evidence="1">Uncharacterized protein</fullName>
    </submittedName>
</protein>